<dbReference type="AlphaFoldDB" id="A0A930WEI9"/>
<dbReference type="GO" id="GO:0004034">
    <property type="term" value="F:aldose 1-epimerase activity"/>
    <property type="evidence" value="ECO:0007669"/>
    <property type="project" value="UniProtKB-EC"/>
</dbReference>
<dbReference type="InterPro" id="IPR015443">
    <property type="entry name" value="Aldose_1-epimerase"/>
</dbReference>
<gene>
    <name evidence="12" type="ORF">HXO88_04105</name>
</gene>
<evidence type="ECO:0000256" key="4">
    <source>
        <dbReference type="ARBA" id="ARBA00013185"/>
    </source>
</evidence>
<dbReference type="Gene3D" id="2.70.98.10">
    <property type="match status" value="1"/>
</dbReference>
<evidence type="ECO:0000256" key="10">
    <source>
        <dbReference type="PIRSR" id="PIRSR005096-2"/>
    </source>
</evidence>
<dbReference type="InterPro" id="IPR008183">
    <property type="entry name" value="Aldose_1/G6P_1-epimerase"/>
</dbReference>
<sequence>MKSYQEAIFGTFQGQDIVSYTFENDLGYRLKVMTYGATVLEYVTPDRNHEFTNIVVGFDSFDAYVGNSPKYSASVGPVAGRIAKAEFELNGETYQLEVNNAENCNHSGSTGWDSAIFQVEEVTNESVTFYIERTDGTGGFPGNLKVWVSYTLTELGELEVSYQVQTDKDTLVNPTNHSYFNLTGDFSQPIDHCILQLNTLGVYPIAPDGIPAKIPDSEHNFVKQLCQGVSMKDIFADQDEQIQIVSGLDHPFALDKKQEYAGSLYESQSGRYLTFKTSAPCLVIYSANFVDDTVILNGHPMIQHNGLALETQALPDAIHSDLKPDVILKAGEIFTSTTIYHATVEQDK</sequence>
<evidence type="ECO:0000256" key="2">
    <source>
        <dbReference type="ARBA" id="ARBA00005028"/>
    </source>
</evidence>
<evidence type="ECO:0000256" key="6">
    <source>
        <dbReference type="ARBA" id="ARBA00023235"/>
    </source>
</evidence>
<dbReference type="InterPro" id="IPR011013">
    <property type="entry name" value="Gal_mutarotase_sf_dom"/>
</dbReference>
<evidence type="ECO:0000313" key="12">
    <source>
        <dbReference type="EMBL" id="MBF1712908.1"/>
    </source>
</evidence>
<evidence type="ECO:0000256" key="7">
    <source>
        <dbReference type="ARBA" id="ARBA00023277"/>
    </source>
</evidence>
<name>A0A930WEI9_STRIT</name>
<dbReference type="CDD" id="cd09019">
    <property type="entry name" value="galactose_mutarotase_like"/>
    <property type="match status" value="1"/>
</dbReference>
<dbReference type="Pfam" id="PF01263">
    <property type="entry name" value="Aldose_epim"/>
    <property type="match status" value="1"/>
</dbReference>
<keyword evidence="7 8" id="KW-0119">Carbohydrate metabolism</keyword>
<dbReference type="InterPro" id="IPR014718">
    <property type="entry name" value="GH-type_carb-bd"/>
</dbReference>
<comment type="catalytic activity">
    <reaction evidence="1 8">
        <text>alpha-D-glucose = beta-D-glucose</text>
        <dbReference type="Rhea" id="RHEA:10264"/>
        <dbReference type="ChEBI" id="CHEBI:15903"/>
        <dbReference type="ChEBI" id="CHEBI:17925"/>
        <dbReference type="EC" id="5.1.3.3"/>
    </reaction>
</comment>
<dbReference type="GO" id="GO:0005737">
    <property type="term" value="C:cytoplasm"/>
    <property type="evidence" value="ECO:0007669"/>
    <property type="project" value="TreeGrafter"/>
</dbReference>
<dbReference type="PANTHER" id="PTHR10091:SF0">
    <property type="entry name" value="GALACTOSE MUTAROTASE"/>
    <property type="match status" value="1"/>
</dbReference>
<dbReference type="PANTHER" id="PTHR10091">
    <property type="entry name" value="ALDOSE-1-EPIMERASE"/>
    <property type="match status" value="1"/>
</dbReference>
<dbReference type="GO" id="GO:0030246">
    <property type="term" value="F:carbohydrate binding"/>
    <property type="evidence" value="ECO:0007669"/>
    <property type="project" value="InterPro"/>
</dbReference>
<dbReference type="Proteomes" id="UP000721045">
    <property type="component" value="Unassembled WGS sequence"/>
</dbReference>
<comment type="caution">
    <text evidence="12">The sequence shown here is derived from an EMBL/GenBank/DDBJ whole genome shotgun (WGS) entry which is preliminary data.</text>
</comment>
<feature type="binding site" evidence="11">
    <location>
        <begin position="177"/>
        <end position="179"/>
    </location>
    <ligand>
        <name>beta-D-galactose</name>
        <dbReference type="ChEBI" id="CHEBI:27667"/>
    </ligand>
</feature>
<organism evidence="12 13">
    <name type="scientific">Streptococcus intermedius</name>
    <dbReference type="NCBI Taxonomy" id="1338"/>
    <lineage>
        <taxon>Bacteria</taxon>
        <taxon>Bacillati</taxon>
        <taxon>Bacillota</taxon>
        <taxon>Bacilli</taxon>
        <taxon>Lactobacillales</taxon>
        <taxon>Streptococcaceae</taxon>
        <taxon>Streptococcus</taxon>
        <taxon>Streptococcus anginosus group</taxon>
    </lineage>
</organism>
<feature type="active site" description="Proton donor" evidence="9">
    <location>
        <position position="177"/>
    </location>
</feature>
<proteinExistence type="inferred from homology"/>
<dbReference type="EMBL" id="JABZYP010000011">
    <property type="protein sequence ID" value="MBF1712908.1"/>
    <property type="molecule type" value="Genomic_DNA"/>
</dbReference>
<dbReference type="GO" id="GO:0006006">
    <property type="term" value="P:glucose metabolic process"/>
    <property type="evidence" value="ECO:0007669"/>
    <property type="project" value="TreeGrafter"/>
</dbReference>
<dbReference type="InterPro" id="IPR047215">
    <property type="entry name" value="Galactose_mutarotase-like"/>
</dbReference>
<protein>
    <recommendedName>
        <fullName evidence="5 8">Aldose 1-epimerase</fullName>
        <ecNumber evidence="4 8">5.1.3.3</ecNumber>
    </recommendedName>
</protein>
<dbReference type="InterPro" id="IPR018052">
    <property type="entry name" value="Ald1_epimerase_CS"/>
</dbReference>
<keyword evidence="6 8" id="KW-0413">Isomerase</keyword>
<dbReference type="PROSITE" id="PS00545">
    <property type="entry name" value="ALDOSE_1_EPIMERASE"/>
    <property type="match status" value="1"/>
</dbReference>
<reference evidence="12" key="1">
    <citation type="submission" date="2020-04" db="EMBL/GenBank/DDBJ databases">
        <title>Deep metagenomics examines the oral microbiome during advanced dental caries in children, revealing novel taxa and co-occurrences with host molecules.</title>
        <authorList>
            <person name="Baker J.L."/>
            <person name="Morton J.T."/>
            <person name="Dinis M."/>
            <person name="Alvarez R."/>
            <person name="Tran N.C."/>
            <person name="Knight R."/>
            <person name="Edlund A."/>
        </authorList>
    </citation>
    <scope>NUCLEOTIDE SEQUENCE</scope>
    <source>
        <strain evidence="12">JCVI_23_bin.22</strain>
    </source>
</reference>
<dbReference type="GO" id="GO:0033499">
    <property type="term" value="P:galactose catabolic process via UDP-galactose, Leloir pathway"/>
    <property type="evidence" value="ECO:0007669"/>
    <property type="project" value="TreeGrafter"/>
</dbReference>
<dbReference type="PIRSF" id="PIRSF005096">
    <property type="entry name" value="GALM"/>
    <property type="match status" value="1"/>
</dbReference>
<feature type="active site" description="Proton acceptor" evidence="9">
    <location>
        <position position="310"/>
    </location>
</feature>
<evidence type="ECO:0000256" key="1">
    <source>
        <dbReference type="ARBA" id="ARBA00001614"/>
    </source>
</evidence>
<dbReference type="SUPFAM" id="SSF74650">
    <property type="entry name" value="Galactose mutarotase-like"/>
    <property type="match status" value="1"/>
</dbReference>
<comment type="similarity">
    <text evidence="3 8">Belongs to the aldose epimerase family.</text>
</comment>
<evidence type="ECO:0000256" key="3">
    <source>
        <dbReference type="ARBA" id="ARBA00006206"/>
    </source>
</evidence>
<dbReference type="EC" id="5.1.3.3" evidence="4 8"/>
<feature type="binding site" evidence="10">
    <location>
        <position position="249"/>
    </location>
    <ligand>
        <name>beta-D-galactose</name>
        <dbReference type="ChEBI" id="CHEBI:27667"/>
    </ligand>
</feature>
<comment type="pathway">
    <text evidence="2 8">Carbohydrate metabolism; hexose metabolism.</text>
</comment>
<accession>A0A930WEI9</accession>
<evidence type="ECO:0000313" key="13">
    <source>
        <dbReference type="Proteomes" id="UP000721045"/>
    </source>
</evidence>
<evidence type="ECO:0000256" key="9">
    <source>
        <dbReference type="PIRSR" id="PIRSR005096-1"/>
    </source>
</evidence>
<evidence type="ECO:0000256" key="5">
    <source>
        <dbReference type="ARBA" id="ARBA00014165"/>
    </source>
</evidence>
<evidence type="ECO:0000256" key="11">
    <source>
        <dbReference type="PIRSR" id="PIRSR005096-3"/>
    </source>
</evidence>
<evidence type="ECO:0000256" key="8">
    <source>
        <dbReference type="PIRNR" id="PIRNR005096"/>
    </source>
</evidence>